<keyword evidence="8 10" id="KW-0472">Membrane</keyword>
<reference evidence="12 13" key="2">
    <citation type="submission" date="2023-06" db="EMBL/GenBank/DDBJ databases">
        <title>The Gram-positive Non-spore-bearing Anaerobic Bacilli of Human Feces.</title>
        <authorList>
            <person name="Eggerth A.H."/>
        </authorList>
    </citation>
    <scope>NUCLEOTIDE SEQUENCE [LARGE SCALE GENOMIC DNA]</scope>
    <source>
        <strain evidence="12 13">CBA3108</strain>
    </source>
</reference>
<name>A0ABY7R2H0_9ACTN</name>
<evidence type="ECO:0000256" key="10">
    <source>
        <dbReference type="SAM" id="Phobius"/>
    </source>
</evidence>
<dbReference type="Proteomes" id="UP001212097">
    <property type="component" value="Chromosome"/>
</dbReference>
<feature type="transmembrane region" description="Helical" evidence="10">
    <location>
        <begin position="79"/>
        <end position="101"/>
    </location>
</feature>
<feature type="compositionally biased region" description="Basic and acidic residues" evidence="9">
    <location>
        <begin position="680"/>
        <end position="703"/>
    </location>
</feature>
<evidence type="ECO:0000256" key="2">
    <source>
        <dbReference type="ARBA" id="ARBA00022448"/>
    </source>
</evidence>
<feature type="transmembrane region" description="Helical" evidence="10">
    <location>
        <begin position="207"/>
        <end position="226"/>
    </location>
</feature>
<feature type="transmembrane region" description="Helical" evidence="10">
    <location>
        <begin position="285"/>
        <end position="309"/>
    </location>
</feature>
<sequence length="722" mass="78533">MALVLALAVGAQWLGWRLRLPALLFLLVIGFALGQWVTPDEIFGRQLLFDGVNLSVAIILFEGSLGLKLREVRDLGRPIFRLCTITAGIAWLLITLAAMVLGFDGRVSLLLGAILIVTGPTVINPILRQLRPTRRVSALLRWEGIVVDPLGAILALLVYQGISSIDGSSIGQGMLNLGLTLLVGLLFAAPIGWLLTAMMRRHLIPDFLQGVIFVGVAVGTFVGANFLREESGLVAVTMLGIYLANQRNLELEPVIEFKEHLQVLLVGVLFIMLAGRVTPSQIVDILPTGLIFVALLVLVIRPVSVMLGLLRTETTRQERILMAFMAPRGIVAASVASIFAMEFSESASHVKEQAKEIAESDPERAQRLMSFADQITGMASQVDRLVPLVFLVIVCTVAIYGLGIGRLAEKLGLASASPRGVMFAGSPAWSIDTAKTLRDLDVPTLIVTRRAYDLYAAQKAGLRCEAADFLSEYATEDMDLAGIASMVACTPDDDTNSIASVHYRRALGRANVFQLERLDEGDDEDSTTGTAQILKARTAFDPPATHSAMDKMWRSGKRVRRVELDEDRTWEQFRQALPEAVVMFVVKPSSVSVANVDMSDPKDGDTIIYLGDEWKEAPEPAPAEDEEPKRQTMSVPSSEEAVRDRIDADRKAAAEKEKAAAEKASLVATEDESRPAAPTAHEERAESGSIADVRDEEPIRPHTDQLSPGRASPMSADSPSEW</sequence>
<keyword evidence="2" id="KW-0813">Transport</keyword>
<gene>
    <name evidence="12" type="ORF">O6R08_10535</name>
</gene>
<evidence type="ECO:0000256" key="4">
    <source>
        <dbReference type="ARBA" id="ARBA00022475"/>
    </source>
</evidence>
<evidence type="ECO:0000259" key="11">
    <source>
        <dbReference type="Pfam" id="PF00999"/>
    </source>
</evidence>
<evidence type="ECO:0000256" key="7">
    <source>
        <dbReference type="ARBA" id="ARBA00023065"/>
    </source>
</evidence>
<keyword evidence="6 10" id="KW-1133">Transmembrane helix</keyword>
<dbReference type="PANTHER" id="PTHR32507:SF0">
    <property type="entry name" value="NA(+)_H(+) ANTIPORTER 2-RELATED"/>
    <property type="match status" value="1"/>
</dbReference>
<dbReference type="InterPro" id="IPR006153">
    <property type="entry name" value="Cation/H_exchanger_TM"/>
</dbReference>
<dbReference type="EMBL" id="CP115668">
    <property type="protein sequence ID" value="WCC81200.1"/>
    <property type="molecule type" value="Genomic_DNA"/>
</dbReference>
<feature type="transmembrane region" description="Helical" evidence="10">
    <location>
        <begin position="20"/>
        <end position="37"/>
    </location>
</feature>
<feature type="compositionally biased region" description="Basic and acidic residues" evidence="9">
    <location>
        <begin position="640"/>
        <end position="661"/>
    </location>
</feature>
<accession>A0ABY7R2H0</accession>
<keyword evidence="7" id="KW-0406">Ion transport</keyword>
<comment type="subcellular location">
    <subcellularLocation>
        <location evidence="1">Cell membrane</location>
        <topology evidence="1">Multi-pass membrane protein</topology>
    </subcellularLocation>
</comment>
<evidence type="ECO:0000256" key="5">
    <source>
        <dbReference type="ARBA" id="ARBA00022692"/>
    </source>
</evidence>
<dbReference type="RefSeq" id="WP_271419378.1">
    <property type="nucleotide sequence ID" value="NZ_CP115668.1"/>
</dbReference>
<evidence type="ECO:0000256" key="3">
    <source>
        <dbReference type="ARBA" id="ARBA00022449"/>
    </source>
</evidence>
<keyword evidence="13" id="KW-1185">Reference proteome</keyword>
<feature type="transmembrane region" description="Helical" evidence="10">
    <location>
        <begin position="43"/>
        <end position="67"/>
    </location>
</feature>
<reference evidence="12 13" key="1">
    <citation type="submission" date="2023-01" db="EMBL/GenBank/DDBJ databases">
        <authorList>
            <person name="Lee S.H."/>
            <person name="Jung H.S."/>
            <person name="Yun J.U."/>
        </authorList>
    </citation>
    <scope>NUCLEOTIDE SEQUENCE [LARGE SCALE GENOMIC DNA]</scope>
    <source>
        <strain evidence="12 13">CBA3108</strain>
    </source>
</reference>
<dbReference type="InterPro" id="IPR038770">
    <property type="entry name" value="Na+/solute_symporter_sf"/>
</dbReference>
<evidence type="ECO:0000256" key="1">
    <source>
        <dbReference type="ARBA" id="ARBA00004651"/>
    </source>
</evidence>
<proteinExistence type="predicted"/>
<dbReference type="Pfam" id="PF00999">
    <property type="entry name" value="Na_H_Exchanger"/>
    <property type="match status" value="1"/>
</dbReference>
<protein>
    <submittedName>
        <fullName evidence="12">Sodium:proton antiporter</fullName>
    </submittedName>
</protein>
<evidence type="ECO:0000256" key="8">
    <source>
        <dbReference type="ARBA" id="ARBA00023136"/>
    </source>
</evidence>
<feature type="region of interest" description="Disordered" evidence="9">
    <location>
        <begin position="618"/>
        <end position="722"/>
    </location>
</feature>
<feature type="transmembrane region" description="Helical" evidence="10">
    <location>
        <begin position="385"/>
        <end position="403"/>
    </location>
</feature>
<keyword evidence="3" id="KW-0050">Antiport</keyword>
<feature type="transmembrane region" description="Helical" evidence="10">
    <location>
        <begin position="107"/>
        <end position="127"/>
    </location>
</feature>
<evidence type="ECO:0000313" key="12">
    <source>
        <dbReference type="EMBL" id="WCC81200.1"/>
    </source>
</evidence>
<dbReference type="Gene3D" id="1.20.1530.20">
    <property type="match status" value="1"/>
</dbReference>
<keyword evidence="5 10" id="KW-0812">Transmembrane</keyword>
<organism evidence="12 13">
    <name type="scientific">Cutibacterium equinum</name>
    <dbReference type="NCBI Taxonomy" id="3016342"/>
    <lineage>
        <taxon>Bacteria</taxon>
        <taxon>Bacillati</taxon>
        <taxon>Actinomycetota</taxon>
        <taxon>Actinomycetes</taxon>
        <taxon>Propionibacteriales</taxon>
        <taxon>Propionibacteriaceae</taxon>
        <taxon>Cutibacterium</taxon>
    </lineage>
</organism>
<evidence type="ECO:0000256" key="6">
    <source>
        <dbReference type="ARBA" id="ARBA00022989"/>
    </source>
</evidence>
<evidence type="ECO:0000256" key="9">
    <source>
        <dbReference type="SAM" id="MobiDB-lite"/>
    </source>
</evidence>
<feature type="transmembrane region" description="Helical" evidence="10">
    <location>
        <begin position="139"/>
        <end position="162"/>
    </location>
</feature>
<dbReference type="PANTHER" id="PTHR32507">
    <property type="entry name" value="NA(+)/H(+) ANTIPORTER 1"/>
    <property type="match status" value="1"/>
</dbReference>
<feature type="domain" description="Cation/H+ exchanger transmembrane" evidence="11">
    <location>
        <begin position="8"/>
        <end position="409"/>
    </location>
</feature>
<feature type="transmembrane region" description="Helical" evidence="10">
    <location>
        <begin position="174"/>
        <end position="195"/>
    </location>
</feature>
<keyword evidence="4" id="KW-1003">Cell membrane</keyword>
<evidence type="ECO:0000313" key="13">
    <source>
        <dbReference type="Proteomes" id="UP001212097"/>
    </source>
</evidence>